<evidence type="ECO:0000256" key="1">
    <source>
        <dbReference type="ARBA" id="ARBA00023319"/>
    </source>
</evidence>
<keyword evidence="2" id="KW-0472">Membrane</keyword>
<dbReference type="InterPro" id="IPR003006">
    <property type="entry name" value="Ig/MHC_CS"/>
</dbReference>
<protein>
    <recommendedName>
        <fullName evidence="3">Ig-like domain-containing protein</fullName>
    </recommendedName>
</protein>
<keyword evidence="1" id="KW-0393">Immunoglobulin domain</keyword>
<dbReference type="PROSITE" id="PS50835">
    <property type="entry name" value="IG_LIKE"/>
    <property type="match status" value="2"/>
</dbReference>
<keyword evidence="5" id="KW-1185">Reference proteome</keyword>
<keyword evidence="2" id="KW-0812">Transmembrane</keyword>
<dbReference type="Ensembl" id="ENSENLT00000022252.1">
    <property type="protein sequence ID" value="ENSENLP00000021505.1"/>
    <property type="gene ID" value="ENSENLG00000009785.1"/>
</dbReference>
<dbReference type="InterPro" id="IPR003597">
    <property type="entry name" value="Ig_C1-set"/>
</dbReference>
<dbReference type="PROSITE" id="PS00290">
    <property type="entry name" value="IG_MHC"/>
    <property type="match status" value="1"/>
</dbReference>
<dbReference type="InterPro" id="IPR013783">
    <property type="entry name" value="Ig-like_fold"/>
</dbReference>
<dbReference type="SMART" id="SM00407">
    <property type="entry name" value="IGc1"/>
    <property type="match status" value="1"/>
</dbReference>
<reference evidence="4" key="1">
    <citation type="submission" date="2021-04" db="EMBL/GenBank/DDBJ databases">
        <authorList>
            <consortium name="Wellcome Sanger Institute Data Sharing"/>
        </authorList>
    </citation>
    <scope>NUCLEOTIDE SEQUENCE [LARGE SCALE GENOMIC DNA]</scope>
</reference>
<gene>
    <name evidence="4" type="primary">LOC115048001</name>
</gene>
<dbReference type="Gene3D" id="2.60.40.10">
    <property type="entry name" value="Immunoglobulins"/>
    <property type="match status" value="2"/>
</dbReference>
<accession>A0A665UQB0</accession>
<reference evidence="4" key="2">
    <citation type="submission" date="2025-08" db="UniProtKB">
        <authorList>
            <consortium name="Ensembl"/>
        </authorList>
    </citation>
    <scope>IDENTIFICATION</scope>
</reference>
<feature type="transmembrane region" description="Helical" evidence="2">
    <location>
        <begin position="266"/>
        <end position="283"/>
    </location>
</feature>
<name>A0A665UQB0_ECHNA</name>
<dbReference type="InterPro" id="IPR050380">
    <property type="entry name" value="Immune_Resp_Modulators"/>
</dbReference>
<evidence type="ECO:0000313" key="4">
    <source>
        <dbReference type="Ensembl" id="ENSENLP00000021505.1"/>
    </source>
</evidence>
<sequence>MEKQHCDAFDYWGKGTHVTVQSDSPTAPTLFSLVQCGPWSGDITLGCLAHNFSPNSLTFHWTDADSATPTSTQYPVVHRDKYTAVSVIKVPQSDWDSLKSFTCSVNHTGEMKNIQISKPVSTSPSPGTETPAPVTFTMDIYAPVISSNDKKMLFCLVYSTKKEDYDIKWTEMNGSNNSDYKEGMALTSKPENGNLVGSIYQISMAKWNSMRQFNCHAWVKDRHDSTKITRSVSQMECNSPLTDTDFINDGSGEDEFSSLWSTTSTFIFLFITSLFYNIILSLVKMNKQ</sequence>
<evidence type="ECO:0000313" key="5">
    <source>
        <dbReference type="Proteomes" id="UP000472264"/>
    </source>
</evidence>
<dbReference type="PANTHER" id="PTHR23411">
    <property type="entry name" value="TAPASIN"/>
    <property type="match status" value="1"/>
</dbReference>
<dbReference type="InParanoid" id="A0A665UQB0"/>
<feature type="domain" description="Ig-like" evidence="3">
    <location>
        <begin position="25"/>
        <end position="121"/>
    </location>
</feature>
<proteinExistence type="predicted"/>
<dbReference type="OMA" id="YIAWSEY"/>
<dbReference type="AlphaFoldDB" id="A0A665UQB0"/>
<dbReference type="InterPro" id="IPR007110">
    <property type="entry name" value="Ig-like_dom"/>
</dbReference>
<evidence type="ECO:0000259" key="3">
    <source>
        <dbReference type="PROSITE" id="PS50835"/>
    </source>
</evidence>
<keyword evidence="2" id="KW-1133">Transmembrane helix</keyword>
<organism evidence="4 5">
    <name type="scientific">Echeneis naucrates</name>
    <name type="common">Live sharksucker</name>
    <dbReference type="NCBI Taxonomy" id="173247"/>
    <lineage>
        <taxon>Eukaryota</taxon>
        <taxon>Metazoa</taxon>
        <taxon>Chordata</taxon>
        <taxon>Craniata</taxon>
        <taxon>Vertebrata</taxon>
        <taxon>Euteleostomi</taxon>
        <taxon>Actinopterygii</taxon>
        <taxon>Neopterygii</taxon>
        <taxon>Teleostei</taxon>
        <taxon>Neoteleostei</taxon>
        <taxon>Acanthomorphata</taxon>
        <taxon>Carangaria</taxon>
        <taxon>Carangiformes</taxon>
        <taxon>Echeneidae</taxon>
        <taxon>Echeneis</taxon>
    </lineage>
</organism>
<reference evidence="4" key="3">
    <citation type="submission" date="2025-09" db="UniProtKB">
        <authorList>
            <consortium name="Ensembl"/>
        </authorList>
    </citation>
    <scope>IDENTIFICATION</scope>
</reference>
<feature type="domain" description="Ig-like" evidence="3">
    <location>
        <begin position="131"/>
        <end position="233"/>
    </location>
</feature>
<dbReference type="SUPFAM" id="SSF48726">
    <property type="entry name" value="Immunoglobulin"/>
    <property type="match status" value="2"/>
</dbReference>
<dbReference type="Pfam" id="PF07654">
    <property type="entry name" value="C1-set"/>
    <property type="match status" value="1"/>
</dbReference>
<dbReference type="Proteomes" id="UP000472264">
    <property type="component" value="Chromosome 8"/>
</dbReference>
<dbReference type="InterPro" id="IPR036179">
    <property type="entry name" value="Ig-like_dom_sf"/>
</dbReference>
<evidence type="ECO:0000256" key="2">
    <source>
        <dbReference type="SAM" id="Phobius"/>
    </source>
</evidence>